<sequence>MDDLTKSLIRDIIREELSAQLPSLLREIARGATGPQGDPGPTGPQGPQGEPGESGPPGPAANLEPLEVQMQLWMDAAEARLTNFVNATDTRISSLLAAIQIKGGAQ</sequence>
<dbReference type="Gene3D" id="1.20.5.320">
    <property type="entry name" value="6-Phosphogluconate Dehydrogenase, domain 3"/>
    <property type="match status" value="1"/>
</dbReference>
<reference evidence="2 3" key="1">
    <citation type="submission" date="2017-05" db="EMBL/GenBank/DDBJ databases">
        <title>De novo genome assembly of Deniococcus indicus strain DR1.</title>
        <authorList>
            <person name="Chauhan D."/>
            <person name="Yennamalli R.M."/>
            <person name="Priyadarshini R."/>
        </authorList>
    </citation>
    <scope>NUCLEOTIDE SEQUENCE [LARGE SCALE GENOMIC DNA]</scope>
    <source>
        <strain evidence="2 3">DR1</strain>
    </source>
</reference>
<accession>A0A2D0A7W6</accession>
<comment type="caution">
    <text evidence="2">The sequence shown here is derived from an EMBL/GenBank/DDBJ whole genome shotgun (WGS) entry which is preliminary data.</text>
</comment>
<dbReference type="EMBL" id="NHMK01000011">
    <property type="protein sequence ID" value="OWL96518.1"/>
    <property type="molecule type" value="Genomic_DNA"/>
</dbReference>
<keyword evidence="3" id="KW-1185">Reference proteome</keyword>
<evidence type="ECO:0000313" key="2">
    <source>
        <dbReference type="EMBL" id="OWL96518.1"/>
    </source>
</evidence>
<evidence type="ECO:0008006" key="4">
    <source>
        <dbReference type="Google" id="ProtNLM"/>
    </source>
</evidence>
<protein>
    <recommendedName>
        <fullName evidence="4">Collagen-like protein</fullName>
    </recommendedName>
</protein>
<name>A0A2D0A7W6_9DEIO</name>
<dbReference type="Proteomes" id="UP000197208">
    <property type="component" value="Unassembled WGS sequence"/>
</dbReference>
<dbReference type="RefSeq" id="WP_088248307.1">
    <property type="nucleotide sequence ID" value="NZ_NHMK01000011.1"/>
</dbReference>
<gene>
    <name evidence="2" type="ORF">CBQ26_09075</name>
</gene>
<evidence type="ECO:0000256" key="1">
    <source>
        <dbReference type="SAM" id="MobiDB-lite"/>
    </source>
</evidence>
<proteinExistence type="predicted"/>
<evidence type="ECO:0000313" key="3">
    <source>
        <dbReference type="Proteomes" id="UP000197208"/>
    </source>
</evidence>
<organism evidence="2 3">
    <name type="scientific">Deinococcus indicus</name>
    <dbReference type="NCBI Taxonomy" id="223556"/>
    <lineage>
        <taxon>Bacteria</taxon>
        <taxon>Thermotogati</taxon>
        <taxon>Deinococcota</taxon>
        <taxon>Deinococci</taxon>
        <taxon>Deinococcales</taxon>
        <taxon>Deinococcaceae</taxon>
        <taxon>Deinococcus</taxon>
    </lineage>
</organism>
<dbReference type="AlphaFoldDB" id="A0A2D0A7W6"/>
<feature type="region of interest" description="Disordered" evidence="1">
    <location>
        <begin position="27"/>
        <end position="63"/>
    </location>
</feature>